<dbReference type="PANTHER" id="PTHR24291:SF207">
    <property type="entry name" value="CYTOCHROME P450 4C3"/>
    <property type="match status" value="1"/>
</dbReference>
<evidence type="ECO:0000256" key="4">
    <source>
        <dbReference type="ARBA" id="ARBA00023004"/>
    </source>
</evidence>
<keyword evidence="3 6" id="KW-0349">Heme</keyword>
<dbReference type="Gene3D" id="1.10.630.10">
    <property type="entry name" value="Cytochrome P450"/>
    <property type="match status" value="1"/>
</dbReference>
<dbReference type="InterPro" id="IPR036396">
    <property type="entry name" value="Cyt_P450_sf"/>
</dbReference>
<proteinExistence type="inferred from homology"/>
<name>A0A2G5TAT5_9PELO</name>
<dbReference type="InterPro" id="IPR050196">
    <property type="entry name" value="Cytochrome_P450_Monoox"/>
</dbReference>
<dbReference type="AlphaFoldDB" id="A0A2G5TAT5"/>
<comment type="caution">
    <text evidence="9">The sequence shown here is derived from an EMBL/GenBank/DDBJ whole genome shotgun (WGS) entry which is preliminary data.</text>
</comment>
<dbReference type="GO" id="GO:0005506">
    <property type="term" value="F:iron ion binding"/>
    <property type="evidence" value="ECO:0007669"/>
    <property type="project" value="InterPro"/>
</dbReference>
<keyword evidence="10" id="KW-1185">Reference proteome</keyword>
<keyword evidence="7" id="KW-0560">Oxidoreductase</keyword>
<evidence type="ECO:0000256" key="2">
    <source>
        <dbReference type="ARBA" id="ARBA00010617"/>
    </source>
</evidence>
<dbReference type="InterPro" id="IPR017972">
    <property type="entry name" value="Cyt_P450_CS"/>
</dbReference>
<evidence type="ECO:0000256" key="5">
    <source>
        <dbReference type="ARBA" id="ARBA00023033"/>
    </source>
</evidence>
<protein>
    <recommendedName>
        <fullName evidence="11">Cytochrome P450</fullName>
    </recommendedName>
</protein>
<dbReference type="SUPFAM" id="SSF48264">
    <property type="entry name" value="Cytochrome P450"/>
    <property type="match status" value="1"/>
</dbReference>
<evidence type="ECO:0000256" key="6">
    <source>
        <dbReference type="PIRSR" id="PIRSR602401-1"/>
    </source>
</evidence>
<dbReference type="PRINTS" id="PR00385">
    <property type="entry name" value="P450"/>
</dbReference>
<evidence type="ECO:0000313" key="9">
    <source>
        <dbReference type="EMBL" id="PIC24495.1"/>
    </source>
</evidence>
<dbReference type="PROSITE" id="PS00086">
    <property type="entry name" value="CYTOCHROME_P450"/>
    <property type="match status" value="1"/>
</dbReference>
<dbReference type="OrthoDB" id="1470350at2759"/>
<evidence type="ECO:0000256" key="7">
    <source>
        <dbReference type="RuleBase" id="RU000461"/>
    </source>
</evidence>
<feature type="signal peptide" evidence="8">
    <location>
        <begin position="1"/>
        <end position="18"/>
    </location>
</feature>
<dbReference type="CDD" id="cd20628">
    <property type="entry name" value="CYP4"/>
    <property type="match status" value="1"/>
</dbReference>
<keyword evidence="4 6" id="KW-0408">Iron</keyword>
<dbReference type="GO" id="GO:0016705">
    <property type="term" value="F:oxidoreductase activity, acting on paired donors, with incorporation or reduction of molecular oxygen"/>
    <property type="evidence" value="ECO:0007669"/>
    <property type="project" value="InterPro"/>
</dbReference>
<dbReference type="Pfam" id="PF00067">
    <property type="entry name" value="p450"/>
    <property type="match status" value="2"/>
</dbReference>
<keyword evidence="6 7" id="KW-0479">Metal-binding</keyword>
<dbReference type="PRINTS" id="PR00463">
    <property type="entry name" value="EP450I"/>
</dbReference>
<comment type="cofactor">
    <cofactor evidence="1 6">
        <name>heme</name>
        <dbReference type="ChEBI" id="CHEBI:30413"/>
    </cofactor>
</comment>
<evidence type="ECO:0008006" key="11">
    <source>
        <dbReference type="Google" id="ProtNLM"/>
    </source>
</evidence>
<gene>
    <name evidence="9" type="primary">Cni-cyp-32B1</name>
    <name evidence="9" type="synonym">Cnig_chr_V.g17817</name>
    <name evidence="9" type="ORF">B9Z55_017817</name>
</gene>
<evidence type="ECO:0000313" key="10">
    <source>
        <dbReference type="Proteomes" id="UP000230233"/>
    </source>
</evidence>
<evidence type="ECO:0000256" key="3">
    <source>
        <dbReference type="ARBA" id="ARBA00022617"/>
    </source>
</evidence>
<dbReference type="GO" id="GO:0004497">
    <property type="term" value="F:monooxygenase activity"/>
    <property type="evidence" value="ECO:0007669"/>
    <property type="project" value="UniProtKB-KW"/>
</dbReference>
<dbReference type="PANTHER" id="PTHR24291">
    <property type="entry name" value="CYTOCHROME P450 FAMILY 4"/>
    <property type="match status" value="1"/>
</dbReference>
<comment type="similarity">
    <text evidence="2 7">Belongs to the cytochrome P450 family.</text>
</comment>
<dbReference type="InterPro" id="IPR001128">
    <property type="entry name" value="Cyt_P450"/>
</dbReference>
<dbReference type="EMBL" id="PDUG01000005">
    <property type="protein sequence ID" value="PIC24495.1"/>
    <property type="molecule type" value="Genomic_DNA"/>
</dbReference>
<evidence type="ECO:0000256" key="8">
    <source>
        <dbReference type="SAM" id="SignalP"/>
    </source>
</evidence>
<evidence type="ECO:0000256" key="1">
    <source>
        <dbReference type="ARBA" id="ARBA00001971"/>
    </source>
</evidence>
<sequence>MIAAILVALLTYFLFSLFQKRHEIQKFLHVRRICIQEFDKVKGPPAVPIFGTTWYFKSDPVEMIKQAQQWFVEYTIAPDSNGLLKFWMGPVPVVSICRGEIAKPVFDSSTNITKSSQYRKLKEWIGDGLLISTGPKWRSRRKMLTQTFHFAVLKEYHKTFASQGKILVDVLRLRANNTYSFDIMPYIKRCTLDIICGEYEMVLFQDRGPKTSETAMGCSISSQMGSNDKYVESVKRLSELVWNYEKAPLYWLKPIWYLFGNGFEFDRLVKLTTDFTRDVIDKRKEELKLHESEPSDKKLAFLDYLLKSQKDHPEILTDEGIREEVDTFMFEGHDTTSSGITFAIWFLGQYPEYQQRVQDEMDEIFGDDYDRHPNSEDIQRMVYLEQCIKETLRLTPPVPFISRQLEEDVLIRKDYNRAKFLKLDFLAHPTKSPVLLPAGMNIMINIITIMKDARYFERPYEFFPEHFEPERVNAREAFAYVPFSAGPRNCIGQKFALLEEKVVLSWIFRNFTVTSMTKYPEELPIPELILKPQFGTQVLLKNRRKF</sequence>
<organism evidence="9 10">
    <name type="scientific">Caenorhabditis nigoni</name>
    <dbReference type="NCBI Taxonomy" id="1611254"/>
    <lineage>
        <taxon>Eukaryota</taxon>
        <taxon>Metazoa</taxon>
        <taxon>Ecdysozoa</taxon>
        <taxon>Nematoda</taxon>
        <taxon>Chromadorea</taxon>
        <taxon>Rhabditida</taxon>
        <taxon>Rhabditina</taxon>
        <taxon>Rhabditomorpha</taxon>
        <taxon>Rhabditoidea</taxon>
        <taxon>Rhabditidae</taxon>
        <taxon>Peloderinae</taxon>
        <taxon>Caenorhabditis</taxon>
    </lineage>
</organism>
<dbReference type="GO" id="GO:0020037">
    <property type="term" value="F:heme binding"/>
    <property type="evidence" value="ECO:0007669"/>
    <property type="project" value="InterPro"/>
</dbReference>
<reference evidence="10" key="1">
    <citation type="submission" date="2017-10" db="EMBL/GenBank/DDBJ databases">
        <title>Rapid genome shrinkage in a self-fertile nematode reveals novel sperm competition proteins.</title>
        <authorList>
            <person name="Yin D."/>
            <person name="Schwarz E.M."/>
            <person name="Thomas C.G."/>
            <person name="Felde R.L."/>
            <person name="Korf I.F."/>
            <person name="Cutter A.D."/>
            <person name="Schartner C.M."/>
            <person name="Ralston E.J."/>
            <person name="Meyer B.J."/>
            <person name="Haag E.S."/>
        </authorList>
    </citation>
    <scope>NUCLEOTIDE SEQUENCE [LARGE SCALE GENOMIC DNA]</scope>
    <source>
        <strain evidence="10">JU1422</strain>
    </source>
</reference>
<dbReference type="InterPro" id="IPR002401">
    <property type="entry name" value="Cyt_P450_E_grp-I"/>
</dbReference>
<feature type="chain" id="PRO_5013653720" description="Cytochrome P450" evidence="8">
    <location>
        <begin position="19"/>
        <end position="546"/>
    </location>
</feature>
<keyword evidence="5 7" id="KW-0503">Monooxygenase</keyword>
<dbReference type="STRING" id="1611254.A0A2G5TAT5"/>
<feature type="binding site" description="axial binding residue" evidence="6">
    <location>
        <position position="490"/>
    </location>
    <ligand>
        <name>heme</name>
        <dbReference type="ChEBI" id="CHEBI:30413"/>
    </ligand>
    <ligandPart>
        <name>Fe</name>
        <dbReference type="ChEBI" id="CHEBI:18248"/>
    </ligandPart>
</feature>
<keyword evidence="8" id="KW-0732">Signal</keyword>
<accession>A0A2G5TAT5</accession>
<dbReference type="Proteomes" id="UP000230233">
    <property type="component" value="Chromosome V"/>
</dbReference>